<organism evidence="2 3">
    <name type="scientific">Ensete ventricosum</name>
    <name type="common">Abyssinian banana</name>
    <name type="synonym">Musa ensete</name>
    <dbReference type="NCBI Taxonomy" id="4639"/>
    <lineage>
        <taxon>Eukaryota</taxon>
        <taxon>Viridiplantae</taxon>
        <taxon>Streptophyta</taxon>
        <taxon>Embryophyta</taxon>
        <taxon>Tracheophyta</taxon>
        <taxon>Spermatophyta</taxon>
        <taxon>Magnoliopsida</taxon>
        <taxon>Liliopsida</taxon>
        <taxon>Zingiberales</taxon>
        <taxon>Musaceae</taxon>
        <taxon>Ensete</taxon>
    </lineage>
</organism>
<gene>
    <name evidence="2" type="ORF">B296_00002406</name>
</gene>
<feature type="compositionally biased region" description="Basic and acidic residues" evidence="1">
    <location>
        <begin position="26"/>
        <end position="39"/>
    </location>
</feature>
<dbReference type="Proteomes" id="UP000287651">
    <property type="component" value="Unassembled WGS sequence"/>
</dbReference>
<proteinExistence type="predicted"/>
<dbReference type="EMBL" id="AMZH03002941">
    <property type="protein sequence ID" value="RRT73898.1"/>
    <property type="molecule type" value="Genomic_DNA"/>
</dbReference>
<comment type="caution">
    <text evidence="2">The sequence shown here is derived from an EMBL/GenBank/DDBJ whole genome shotgun (WGS) entry which is preliminary data.</text>
</comment>
<evidence type="ECO:0000313" key="2">
    <source>
        <dbReference type="EMBL" id="RRT73898.1"/>
    </source>
</evidence>
<sequence>MHGSSESVMRTRARGEEDGGWATTVAREEERGIRDDSDRGATTQLGVGEATIEEDEGNNDVPFLLEMLAARREGQRLW</sequence>
<evidence type="ECO:0000256" key="1">
    <source>
        <dbReference type="SAM" id="MobiDB-lite"/>
    </source>
</evidence>
<name>A0A427ACC8_ENSVE</name>
<dbReference type="AlphaFoldDB" id="A0A427ACC8"/>
<accession>A0A427ACC8</accession>
<evidence type="ECO:0000313" key="3">
    <source>
        <dbReference type="Proteomes" id="UP000287651"/>
    </source>
</evidence>
<feature type="region of interest" description="Disordered" evidence="1">
    <location>
        <begin position="1"/>
        <end position="54"/>
    </location>
</feature>
<protein>
    <submittedName>
        <fullName evidence="2">Uncharacterized protein</fullName>
    </submittedName>
</protein>
<reference evidence="2 3" key="1">
    <citation type="journal article" date="2014" name="Agronomy (Basel)">
        <title>A Draft Genome Sequence for Ensete ventricosum, the Drought-Tolerant Tree Against Hunger.</title>
        <authorList>
            <person name="Harrison J."/>
            <person name="Moore K.A."/>
            <person name="Paszkiewicz K."/>
            <person name="Jones T."/>
            <person name="Grant M."/>
            <person name="Ambacheew D."/>
            <person name="Muzemil S."/>
            <person name="Studholme D.J."/>
        </authorList>
    </citation>
    <scope>NUCLEOTIDE SEQUENCE [LARGE SCALE GENOMIC DNA]</scope>
</reference>